<accession>A0A094Q7V7</accession>
<evidence type="ECO:0000256" key="2">
    <source>
        <dbReference type="SAM" id="Phobius"/>
    </source>
</evidence>
<comment type="caution">
    <text evidence="3">The sequence shown here is derived from an EMBL/GenBank/DDBJ whole genome shotgun (WGS) entry which is preliminary data.</text>
</comment>
<sequence length="202" mass="21644">MGKIWGKKIAGGTASRAEVYGLFVVAILLVGGGIGGAVAATNSGLFSSETLPAGPTQTSSGDNSPSPETEKGLSEPETEKGLSEPESSVRSSCPYTEDELTYYNNIRATKQSTVDWQASQVASVKDAISSLNESVEQLLAAPYRPIEVFQWKPDGTPYAWRVDSNEEIAMERQRILDNQTELVRAESSLAQAIADRDQIPGC</sequence>
<feature type="region of interest" description="Disordered" evidence="1">
    <location>
        <begin position="49"/>
        <end position="94"/>
    </location>
</feature>
<dbReference type="EMBL" id="JNSL01000047">
    <property type="protein sequence ID" value="KGA18209.1"/>
    <property type="molecule type" value="Genomic_DNA"/>
</dbReference>
<feature type="compositionally biased region" description="Polar residues" evidence="1">
    <location>
        <begin position="85"/>
        <end position="94"/>
    </location>
</feature>
<name>A0A094Q7V7_9ZZZZ</name>
<keyword evidence="2" id="KW-1133">Transmembrane helix</keyword>
<evidence type="ECO:0000313" key="3">
    <source>
        <dbReference type="EMBL" id="KGA18209.1"/>
    </source>
</evidence>
<protein>
    <submittedName>
        <fullName evidence="3">Uncharacterized protein</fullName>
    </submittedName>
</protein>
<feature type="transmembrane region" description="Helical" evidence="2">
    <location>
        <begin position="20"/>
        <end position="40"/>
    </location>
</feature>
<gene>
    <name evidence="3" type="ORF">GM51_8870</name>
</gene>
<evidence type="ECO:0000256" key="1">
    <source>
        <dbReference type="SAM" id="MobiDB-lite"/>
    </source>
</evidence>
<organism evidence="3">
    <name type="scientific">freshwater metagenome</name>
    <dbReference type="NCBI Taxonomy" id="449393"/>
    <lineage>
        <taxon>unclassified sequences</taxon>
        <taxon>metagenomes</taxon>
        <taxon>ecological metagenomes</taxon>
    </lineage>
</organism>
<proteinExistence type="predicted"/>
<feature type="compositionally biased region" description="Basic and acidic residues" evidence="1">
    <location>
        <begin position="68"/>
        <end position="83"/>
    </location>
</feature>
<keyword evidence="2" id="KW-0812">Transmembrane</keyword>
<keyword evidence="2" id="KW-0472">Membrane</keyword>
<dbReference type="AlphaFoldDB" id="A0A094Q7V7"/>
<reference evidence="3" key="1">
    <citation type="submission" date="2014-06" db="EMBL/GenBank/DDBJ databases">
        <title>Key roles for freshwater Actinobacteria revealed by deep metagenomic sequencing.</title>
        <authorList>
            <person name="Ghai R."/>
            <person name="Mizuno C.M."/>
            <person name="Picazo A."/>
            <person name="Camacho A."/>
            <person name="Rodriguez-Valera F."/>
        </authorList>
    </citation>
    <scope>NUCLEOTIDE SEQUENCE</scope>
</reference>
<feature type="compositionally biased region" description="Polar residues" evidence="1">
    <location>
        <begin position="49"/>
        <end position="67"/>
    </location>
</feature>